<evidence type="ECO:0000313" key="4">
    <source>
        <dbReference type="RefSeq" id="XP_021855472.2"/>
    </source>
</evidence>
<evidence type="ECO:0000259" key="2">
    <source>
        <dbReference type="Pfam" id="PF03469"/>
    </source>
</evidence>
<feature type="coiled-coil region" evidence="1">
    <location>
        <begin position="39"/>
        <end position="129"/>
    </location>
</feature>
<gene>
    <name evidence="4 5" type="primary">LOC110794819</name>
</gene>
<keyword evidence="1" id="KW-0175">Coiled coil</keyword>
<accession>A0A9R0ITY0</accession>
<sequence>MEDKGRNYQELLQLRKLVTKLAMEIDVKNMRLFHMEERYDQLSTTLDSMVMEKRKLQQDHAREIERLQSVILNSEKEKRELEYQRQQIELRAEEVDKREIQIKSKHEKLDSLMRELEEGGDEMQCLETLNQTLISKERITNEELQDARKYLIRTLQGITDVEASIRIKRMGEVQITPFRDACLKRMPSGDWDMKASELCSSWQQILGDPSWHPFKNKIVNGKLKEVVDEDDNKLKGLKSKWGEEAYKEVVSALLELNDYNPSGRFVVPEIWNYDEGRKASLKEGIEYLVQRLTAKFLKRKR</sequence>
<reference evidence="4 5" key="2">
    <citation type="submission" date="2025-05" db="UniProtKB">
        <authorList>
            <consortium name="RefSeq"/>
        </authorList>
    </citation>
    <scope>IDENTIFICATION</scope>
    <source>
        <tissue evidence="4 5">Leaf</tissue>
    </source>
</reference>
<evidence type="ECO:0000313" key="3">
    <source>
        <dbReference type="Proteomes" id="UP000813463"/>
    </source>
</evidence>
<dbReference type="PANTHER" id="PTHR21596">
    <property type="entry name" value="RIBONUCLEASE P SUBUNIT P38"/>
    <property type="match status" value="1"/>
</dbReference>
<dbReference type="RefSeq" id="XP_056696361.1">
    <property type="nucleotide sequence ID" value="XM_056840383.1"/>
</dbReference>
<dbReference type="GO" id="GO:0080188">
    <property type="term" value="P:gene silencing by siRNA-directed DNA methylation"/>
    <property type="evidence" value="ECO:0007669"/>
    <property type="project" value="InterPro"/>
</dbReference>
<dbReference type="InterPro" id="IPR005379">
    <property type="entry name" value="FDM1-5/IDN2_XH"/>
</dbReference>
<protein>
    <submittedName>
        <fullName evidence="4 5">Factor of DNA methylation 1 isoform X1</fullName>
    </submittedName>
</protein>
<dbReference type="RefSeq" id="XP_021855472.2">
    <property type="nucleotide sequence ID" value="XM_021999780.2"/>
</dbReference>
<dbReference type="KEGG" id="soe:110794819"/>
<feature type="domain" description="Factor of DNA methylation 1-5/IDN2" evidence="2">
    <location>
        <begin position="168"/>
        <end position="294"/>
    </location>
</feature>
<keyword evidence="3" id="KW-1185">Reference proteome</keyword>
<dbReference type="PANTHER" id="PTHR21596:SF82">
    <property type="entry name" value="FACTOR OF DNA METHYLATION 5-LIKE"/>
    <property type="match status" value="1"/>
</dbReference>
<dbReference type="GeneID" id="110794819"/>
<reference evidence="3" key="1">
    <citation type="journal article" date="2021" name="Nat. Commun.">
        <title>Genomic analyses provide insights into spinach domestication and the genetic basis of agronomic traits.</title>
        <authorList>
            <person name="Cai X."/>
            <person name="Sun X."/>
            <person name="Xu C."/>
            <person name="Sun H."/>
            <person name="Wang X."/>
            <person name="Ge C."/>
            <person name="Zhang Z."/>
            <person name="Wang Q."/>
            <person name="Fei Z."/>
            <person name="Jiao C."/>
            <person name="Wang Q."/>
        </authorList>
    </citation>
    <scope>NUCLEOTIDE SEQUENCE [LARGE SCALE GENOMIC DNA]</scope>
    <source>
        <strain evidence="3">cv. Varoflay</strain>
    </source>
</reference>
<dbReference type="Proteomes" id="UP000813463">
    <property type="component" value="Chromosome 1"/>
</dbReference>
<evidence type="ECO:0000256" key="1">
    <source>
        <dbReference type="SAM" id="Coils"/>
    </source>
</evidence>
<evidence type="ECO:0000313" key="5">
    <source>
        <dbReference type="RefSeq" id="XP_056696361.1"/>
    </source>
</evidence>
<dbReference type="Pfam" id="PF03469">
    <property type="entry name" value="XH"/>
    <property type="match status" value="1"/>
</dbReference>
<dbReference type="AlphaFoldDB" id="A0A9R0ITY0"/>
<name>A0A9R0ITY0_SPIOL</name>
<proteinExistence type="predicted"/>
<dbReference type="InterPro" id="IPR045177">
    <property type="entry name" value="FDM1-5/IDN2"/>
</dbReference>
<organism evidence="3 4">
    <name type="scientific">Spinacia oleracea</name>
    <name type="common">Spinach</name>
    <dbReference type="NCBI Taxonomy" id="3562"/>
    <lineage>
        <taxon>Eukaryota</taxon>
        <taxon>Viridiplantae</taxon>
        <taxon>Streptophyta</taxon>
        <taxon>Embryophyta</taxon>
        <taxon>Tracheophyta</taxon>
        <taxon>Spermatophyta</taxon>
        <taxon>Magnoliopsida</taxon>
        <taxon>eudicotyledons</taxon>
        <taxon>Gunneridae</taxon>
        <taxon>Pentapetalae</taxon>
        <taxon>Caryophyllales</taxon>
        <taxon>Chenopodiaceae</taxon>
        <taxon>Chenopodioideae</taxon>
        <taxon>Anserineae</taxon>
        <taxon>Spinacia</taxon>
    </lineage>
</organism>